<feature type="transmembrane region" description="Helical" evidence="7">
    <location>
        <begin position="245"/>
        <end position="267"/>
    </location>
</feature>
<feature type="transmembrane region" description="Helical" evidence="7">
    <location>
        <begin position="313"/>
        <end position="335"/>
    </location>
</feature>
<dbReference type="Pfam" id="PF03631">
    <property type="entry name" value="Virul_fac_BrkB"/>
    <property type="match status" value="1"/>
</dbReference>
<feature type="region of interest" description="Disordered" evidence="6">
    <location>
        <begin position="34"/>
        <end position="73"/>
    </location>
</feature>
<feature type="transmembrane region" description="Helical" evidence="7">
    <location>
        <begin position="163"/>
        <end position="187"/>
    </location>
</feature>
<protein>
    <submittedName>
        <fullName evidence="8">YihY/virulence factor BrkB family protein</fullName>
    </submittedName>
</protein>
<reference evidence="8 9" key="1">
    <citation type="submission" date="2023-03" db="EMBL/GenBank/DDBJ databases">
        <title>YIM 152171 draft genome.</title>
        <authorList>
            <person name="Yang Z."/>
        </authorList>
    </citation>
    <scope>NUCLEOTIDE SEQUENCE [LARGE SCALE GENOMIC DNA]</scope>
    <source>
        <strain evidence="8 9">YIM 152171</strain>
    </source>
</reference>
<dbReference type="PANTHER" id="PTHR30213:SF0">
    <property type="entry name" value="UPF0761 MEMBRANE PROTEIN YIHY"/>
    <property type="match status" value="1"/>
</dbReference>
<name>A0AAP3XRF2_9PROT</name>
<keyword evidence="4 7" id="KW-1133">Transmembrane helix</keyword>
<comment type="caution">
    <text evidence="8">The sequence shown here is derived from an EMBL/GenBank/DDBJ whole genome shotgun (WGS) entry which is preliminary data.</text>
</comment>
<evidence type="ECO:0000256" key="3">
    <source>
        <dbReference type="ARBA" id="ARBA00022692"/>
    </source>
</evidence>
<dbReference type="EMBL" id="JARGEQ010000091">
    <property type="protein sequence ID" value="MDF1586608.1"/>
    <property type="molecule type" value="Genomic_DNA"/>
</dbReference>
<evidence type="ECO:0000256" key="5">
    <source>
        <dbReference type="ARBA" id="ARBA00023136"/>
    </source>
</evidence>
<feature type="transmembrane region" description="Helical" evidence="7">
    <location>
        <begin position="208"/>
        <end position="233"/>
    </location>
</feature>
<evidence type="ECO:0000256" key="6">
    <source>
        <dbReference type="SAM" id="MobiDB-lite"/>
    </source>
</evidence>
<keyword evidence="3 7" id="KW-0812">Transmembrane</keyword>
<dbReference type="AlphaFoldDB" id="A0AAP3XRF2"/>
<accession>A0AAP3XRF2</accession>
<dbReference type="RefSeq" id="WP_327789023.1">
    <property type="nucleotide sequence ID" value="NZ_JARGEQ010000091.1"/>
</dbReference>
<evidence type="ECO:0000256" key="4">
    <source>
        <dbReference type="ARBA" id="ARBA00022989"/>
    </source>
</evidence>
<keyword evidence="2" id="KW-1003">Cell membrane</keyword>
<gene>
    <name evidence="8" type="ORF">PZ740_09455</name>
</gene>
<keyword evidence="5 7" id="KW-0472">Membrane</keyword>
<dbReference type="NCBIfam" id="TIGR00765">
    <property type="entry name" value="yihY_not_rbn"/>
    <property type="match status" value="1"/>
</dbReference>
<sequence>MAARTGSPAMERSGRLRGLGSAALGLVVLKLAGRHPGSRSQSPGQRSGGDPHGQRRHADGTAAQARRAESPAQIPSGGWKAVLWRVKDEISRDNVSIVAAGCAFYALLALFPAITATVSIYGLVADPAQVEQHLAGLQGVVPQAAFEMIREQVHKVASGGGTALGWGAALSILLALWSASAGIKTLFTALNIVYEEEEDRGFIRFNATALLFTLAAIVGVIAGLGVIVVVPAVLGQVPLGPLGDWAVRIGSWLAMLVLVVAGLAMMYRFGPSRAPASWRWISPGSMAAAVLWLVASAAFSFYAANFASYNETYGALGGVIILLMWLWISAFVVLLGAELNSELELETSRDTTTGRPQPMGQRGAFGADRTDRTRDR</sequence>
<dbReference type="Proteomes" id="UP001301140">
    <property type="component" value="Unassembled WGS sequence"/>
</dbReference>
<evidence type="ECO:0000256" key="1">
    <source>
        <dbReference type="ARBA" id="ARBA00004651"/>
    </source>
</evidence>
<evidence type="ECO:0000256" key="2">
    <source>
        <dbReference type="ARBA" id="ARBA00022475"/>
    </source>
</evidence>
<evidence type="ECO:0000313" key="9">
    <source>
        <dbReference type="Proteomes" id="UP001301140"/>
    </source>
</evidence>
<feature type="transmembrane region" description="Helical" evidence="7">
    <location>
        <begin position="288"/>
        <end position="307"/>
    </location>
</feature>
<feature type="transmembrane region" description="Helical" evidence="7">
    <location>
        <begin position="95"/>
        <end position="124"/>
    </location>
</feature>
<dbReference type="GO" id="GO:0005886">
    <property type="term" value="C:plasma membrane"/>
    <property type="evidence" value="ECO:0007669"/>
    <property type="project" value="UniProtKB-SubCell"/>
</dbReference>
<evidence type="ECO:0000313" key="8">
    <source>
        <dbReference type="EMBL" id="MDF1586608.1"/>
    </source>
</evidence>
<feature type="region of interest" description="Disordered" evidence="6">
    <location>
        <begin position="346"/>
        <end position="376"/>
    </location>
</feature>
<organism evidence="8 9">
    <name type="scientific">Marinimicrococcus flavescens</name>
    <dbReference type="NCBI Taxonomy" id="3031815"/>
    <lineage>
        <taxon>Bacteria</taxon>
        <taxon>Pseudomonadati</taxon>
        <taxon>Pseudomonadota</taxon>
        <taxon>Alphaproteobacteria</taxon>
        <taxon>Geminicoccales</taxon>
        <taxon>Geminicoccaceae</taxon>
        <taxon>Marinimicrococcus</taxon>
    </lineage>
</organism>
<proteinExistence type="predicted"/>
<evidence type="ECO:0000256" key="7">
    <source>
        <dbReference type="SAM" id="Phobius"/>
    </source>
</evidence>
<keyword evidence="9" id="KW-1185">Reference proteome</keyword>
<dbReference type="PANTHER" id="PTHR30213">
    <property type="entry name" value="INNER MEMBRANE PROTEIN YHJD"/>
    <property type="match status" value="1"/>
</dbReference>
<comment type="subcellular location">
    <subcellularLocation>
        <location evidence="1">Cell membrane</location>
        <topology evidence="1">Multi-pass membrane protein</topology>
    </subcellularLocation>
</comment>
<dbReference type="InterPro" id="IPR017039">
    <property type="entry name" value="Virul_fac_BrkB"/>
</dbReference>